<comment type="caution">
    <text evidence="1">The sequence shown here is derived from an EMBL/GenBank/DDBJ whole genome shotgun (WGS) entry which is preliminary data.</text>
</comment>
<protein>
    <submittedName>
        <fullName evidence="1">Uncharacterized protein</fullName>
    </submittedName>
</protein>
<dbReference type="Proteomes" id="UP001066276">
    <property type="component" value="Chromosome 1_2"/>
</dbReference>
<sequence length="82" mass="8959">MHRLLVPAMPLGCDVSSGGPEACTRLRSLVGAAHTAWPPLRQTASAPQPAKPSWVNPRQGCLYYEAQPRLQDGQHRWSACPQ</sequence>
<reference evidence="1" key="1">
    <citation type="journal article" date="2022" name="bioRxiv">
        <title>Sequencing and chromosome-scale assembly of the giantPleurodeles waltlgenome.</title>
        <authorList>
            <person name="Brown T."/>
            <person name="Elewa A."/>
            <person name="Iarovenko S."/>
            <person name="Subramanian E."/>
            <person name="Araus A.J."/>
            <person name="Petzold A."/>
            <person name="Susuki M."/>
            <person name="Suzuki K.-i.T."/>
            <person name="Hayashi T."/>
            <person name="Toyoda A."/>
            <person name="Oliveira C."/>
            <person name="Osipova E."/>
            <person name="Leigh N.D."/>
            <person name="Simon A."/>
            <person name="Yun M.H."/>
        </authorList>
    </citation>
    <scope>NUCLEOTIDE SEQUENCE</scope>
    <source>
        <strain evidence="1">20211129_DDA</strain>
        <tissue evidence="1">Liver</tissue>
    </source>
</reference>
<keyword evidence="2" id="KW-1185">Reference proteome</keyword>
<organism evidence="1 2">
    <name type="scientific">Pleurodeles waltl</name>
    <name type="common">Iberian ribbed newt</name>
    <dbReference type="NCBI Taxonomy" id="8319"/>
    <lineage>
        <taxon>Eukaryota</taxon>
        <taxon>Metazoa</taxon>
        <taxon>Chordata</taxon>
        <taxon>Craniata</taxon>
        <taxon>Vertebrata</taxon>
        <taxon>Euteleostomi</taxon>
        <taxon>Amphibia</taxon>
        <taxon>Batrachia</taxon>
        <taxon>Caudata</taxon>
        <taxon>Salamandroidea</taxon>
        <taxon>Salamandridae</taxon>
        <taxon>Pleurodelinae</taxon>
        <taxon>Pleurodeles</taxon>
    </lineage>
</organism>
<proteinExistence type="predicted"/>
<evidence type="ECO:0000313" key="1">
    <source>
        <dbReference type="EMBL" id="KAJ1209065.1"/>
    </source>
</evidence>
<dbReference type="AlphaFoldDB" id="A0AAV7W856"/>
<gene>
    <name evidence="1" type="ORF">NDU88_004444</name>
</gene>
<dbReference type="EMBL" id="JANPWB010000002">
    <property type="protein sequence ID" value="KAJ1209065.1"/>
    <property type="molecule type" value="Genomic_DNA"/>
</dbReference>
<accession>A0AAV7W856</accession>
<evidence type="ECO:0000313" key="2">
    <source>
        <dbReference type="Proteomes" id="UP001066276"/>
    </source>
</evidence>
<name>A0AAV7W856_PLEWA</name>